<proteinExistence type="predicted"/>
<dbReference type="EMBL" id="HACA01012577">
    <property type="protein sequence ID" value="CDW29938.1"/>
    <property type="molecule type" value="Transcribed_RNA"/>
</dbReference>
<evidence type="ECO:0000313" key="1">
    <source>
        <dbReference type="EMBL" id="CDW29938.1"/>
    </source>
</evidence>
<sequence length="74" mass="8608">SIRFTLIPFHSNSFILPKSPPESNNLELFAADLHKFILLAIEEDTLSNQWSAEILEIITEIFTDQRVYHLTKYS</sequence>
<name>A0A0K2TV76_LEPSM</name>
<organism evidence="1">
    <name type="scientific">Lepeophtheirus salmonis</name>
    <name type="common">Salmon louse</name>
    <name type="synonym">Caligus salmonis</name>
    <dbReference type="NCBI Taxonomy" id="72036"/>
    <lineage>
        <taxon>Eukaryota</taxon>
        <taxon>Metazoa</taxon>
        <taxon>Ecdysozoa</taxon>
        <taxon>Arthropoda</taxon>
        <taxon>Crustacea</taxon>
        <taxon>Multicrustacea</taxon>
        <taxon>Hexanauplia</taxon>
        <taxon>Copepoda</taxon>
        <taxon>Siphonostomatoida</taxon>
        <taxon>Caligidae</taxon>
        <taxon>Lepeophtheirus</taxon>
    </lineage>
</organism>
<dbReference type="EMBL" id="HACA01012579">
    <property type="protein sequence ID" value="CDW29940.1"/>
    <property type="molecule type" value="Transcribed_RNA"/>
</dbReference>
<dbReference type="EMBL" id="HACA01012578">
    <property type="protein sequence ID" value="CDW29939.1"/>
    <property type="molecule type" value="Transcribed_RNA"/>
</dbReference>
<protein>
    <submittedName>
        <fullName evidence="1">Uncharacterized protein</fullName>
    </submittedName>
</protein>
<dbReference type="AlphaFoldDB" id="A0A0K2TV76"/>
<accession>A0A0K2TV76</accession>
<reference evidence="1" key="1">
    <citation type="submission" date="2014-05" db="EMBL/GenBank/DDBJ databases">
        <authorList>
            <person name="Chronopoulou M."/>
        </authorList>
    </citation>
    <scope>NUCLEOTIDE SEQUENCE</scope>
    <source>
        <tissue evidence="1">Whole organism</tissue>
    </source>
</reference>
<feature type="non-terminal residue" evidence="1">
    <location>
        <position position="1"/>
    </location>
</feature>